<dbReference type="AlphaFoldDB" id="A0A517ZLF3"/>
<gene>
    <name evidence="2" type="ORF">Mal52_17270</name>
</gene>
<keyword evidence="3" id="KW-1185">Reference proteome</keyword>
<feature type="transmembrane region" description="Helical" evidence="1">
    <location>
        <begin position="95"/>
        <end position="112"/>
    </location>
</feature>
<keyword evidence="1" id="KW-0812">Transmembrane</keyword>
<evidence type="ECO:0000256" key="1">
    <source>
        <dbReference type="SAM" id="Phobius"/>
    </source>
</evidence>
<proteinExistence type="predicted"/>
<reference evidence="2 3" key="1">
    <citation type="submission" date="2019-02" db="EMBL/GenBank/DDBJ databases">
        <title>Deep-cultivation of Planctomycetes and their phenomic and genomic characterization uncovers novel biology.</title>
        <authorList>
            <person name="Wiegand S."/>
            <person name="Jogler M."/>
            <person name="Boedeker C."/>
            <person name="Pinto D."/>
            <person name="Vollmers J."/>
            <person name="Rivas-Marin E."/>
            <person name="Kohn T."/>
            <person name="Peeters S.H."/>
            <person name="Heuer A."/>
            <person name="Rast P."/>
            <person name="Oberbeckmann S."/>
            <person name="Bunk B."/>
            <person name="Jeske O."/>
            <person name="Meyerdierks A."/>
            <person name="Storesund J.E."/>
            <person name="Kallscheuer N."/>
            <person name="Luecker S."/>
            <person name="Lage O.M."/>
            <person name="Pohl T."/>
            <person name="Merkel B.J."/>
            <person name="Hornburger P."/>
            <person name="Mueller R.-W."/>
            <person name="Bruemmer F."/>
            <person name="Labrenz M."/>
            <person name="Spormann A.M."/>
            <person name="Op den Camp H."/>
            <person name="Overmann J."/>
            <person name="Amann R."/>
            <person name="Jetten M.S.M."/>
            <person name="Mascher T."/>
            <person name="Medema M.H."/>
            <person name="Devos D.P."/>
            <person name="Kaster A.-K."/>
            <person name="Ovreas L."/>
            <person name="Rohde M."/>
            <person name="Galperin M.Y."/>
            <person name="Jogler C."/>
        </authorList>
    </citation>
    <scope>NUCLEOTIDE SEQUENCE [LARGE SCALE GENOMIC DNA]</scope>
    <source>
        <strain evidence="2 3">Mal52</strain>
    </source>
</reference>
<sequence length="117" mass="13009">MRYVYIFLRVLVAAAVATDVYRLFDPKYLIGQISTAIFGLTLAVIILLARRKDVRRIVRGTVTCLLCTFATGSVAILLFTYAVQPPWQPGDDLRNFISGFTVGMIVAIGIIARREPD</sequence>
<dbReference type="EMBL" id="CP036276">
    <property type="protein sequence ID" value="QDU43255.1"/>
    <property type="molecule type" value="Genomic_DNA"/>
</dbReference>
<accession>A0A517ZLF3</accession>
<protein>
    <submittedName>
        <fullName evidence="2">Uncharacterized protein</fullName>
    </submittedName>
</protein>
<keyword evidence="1" id="KW-0472">Membrane</keyword>
<dbReference type="RefSeq" id="WP_145375385.1">
    <property type="nucleotide sequence ID" value="NZ_CP036270.1"/>
</dbReference>
<feature type="transmembrane region" description="Helical" evidence="1">
    <location>
        <begin position="61"/>
        <end position="83"/>
    </location>
</feature>
<organism evidence="2 3">
    <name type="scientific">Symmachiella dynata</name>
    <dbReference type="NCBI Taxonomy" id="2527995"/>
    <lineage>
        <taxon>Bacteria</taxon>
        <taxon>Pseudomonadati</taxon>
        <taxon>Planctomycetota</taxon>
        <taxon>Planctomycetia</taxon>
        <taxon>Planctomycetales</taxon>
        <taxon>Planctomycetaceae</taxon>
        <taxon>Symmachiella</taxon>
    </lineage>
</organism>
<keyword evidence="1" id="KW-1133">Transmembrane helix</keyword>
<evidence type="ECO:0000313" key="2">
    <source>
        <dbReference type="EMBL" id="QDU43255.1"/>
    </source>
</evidence>
<dbReference type="Proteomes" id="UP000319383">
    <property type="component" value="Chromosome"/>
</dbReference>
<dbReference type="KEGG" id="sdyn:Mal52_17270"/>
<feature type="transmembrane region" description="Helical" evidence="1">
    <location>
        <begin position="27"/>
        <end position="49"/>
    </location>
</feature>
<name>A0A517ZLF3_9PLAN</name>
<evidence type="ECO:0000313" key="3">
    <source>
        <dbReference type="Proteomes" id="UP000319383"/>
    </source>
</evidence>